<dbReference type="EMBL" id="JANBQF010000286">
    <property type="protein sequence ID" value="KAJ2002614.1"/>
    <property type="molecule type" value="Genomic_DNA"/>
</dbReference>
<comment type="caution">
    <text evidence="3">The sequence shown here is derived from an EMBL/GenBank/DDBJ whole genome shotgun (WGS) entry which is preliminary data.</text>
</comment>
<protein>
    <recommendedName>
        <fullName evidence="2">HAM1-like N-terminal domain-containing protein</fullName>
    </recommendedName>
</protein>
<evidence type="ECO:0000313" key="4">
    <source>
        <dbReference type="Proteomes" id="UP001150907"/>
    </source>
</evidence>
<sequence>MASKLKGLTVRTSSATDISPGEAFVPLNEAFKPGSTRARFEELVSTYRNTHDTQGRALGMLDDAAQQRESLVDLLAMAKNGQLPPTKEIVDLVHKMDFDQMRSHATTFQGKRVIDHFEASTAAGVKAFEEINGEENAQEIIHDLNNMRIKTKDDRKALMKKTKRGTEASKDIASSAGKDFLALASGVGTSSVFRKAISDLSSLVSATVQNKQPKDEDMKPLVDRVRDLVVEVRGDTGVQKSLSSLHSLYTTMYSKSTTAAKDARDKAKGHEAVEDMNDARDHARDLFTRLGNGYDMTAMFAALSAIGVMYRDNESFGELADETREFGRWAMTVDADKLSSDEFETRSRDLLQKGKSSLTEQDSKHFETLSSESKQYMKAVQANPVIVEYKDSMVGLTHSIVGHGMTGEERREHFRALRQDVMANLPALMQAIRYVPLPRVAGQSKALEFAADNIVLDLKRFVPEHISFDSHSEIYPRAAVLQEDKAMRSQQGFRAEQFFYLTITGVNCVAKRVAFYVKKKKGVPRVAEKGLADMIIGGRGMDIVVRLRKLHNSEKPRVPMVEPATSSKAAGKKSALKHKAAEGAAETARMRAERQFDIADVKVKMHSLDIRVHETKHTIGSKLGLMLMVPVAKRLLAKNMAKALADAMVQGDLLLSRHAGAAEDLVIGSSKKVVSSAVGAVKKGANKSKEQLDKIRSKAKSDKDGIDQGVDHQAQDTAEQLADRAKERVASTAEQIKDPRRDSLVEHADSENVAPMETIH</sequence>
<feature type="region of interest" description="Disordered" evidence="1">
    <location>
        <begin position="697"/>
        <end position="760"/>
    </location>
</feature>
<dbReference type="Proteomes" id="UP001150907">
    <property type="component" value="Unassembled WGS sequence"/>
</dbReference>
<dbReference type="AlphaFoldDB" id="A0A9W8BB10"/>
<evidence type="ECO:0000256" key="1">
    <source>
        <dbReference type="SAM" id="MobiDB-lite"/>
    </source>
</evidence>
<organism evidence="3 4">
    <name type="scientific">Coemansia thaxteri</name>
    <dbReference type="NCBI Taxonomy" id="2663907"/>
    <lineage>
        <taxon>Eukaryota</taxon>
        <taxon>Fungi</taxon>
        <taxon>Fungi incertae sedis</taxon>
        <taxon>Zoopagomycota</taxon>
        <taxon>Kickxellomycotina</taxon>
        <taxon>Kickxellomycetes</taxon>
        <taxon>Kickxellales</taxon>
        <taxon>Kickxellaceae</taxon>
        <taxon>Coemansia</taxon>
    </lineage>
</organism>
<proteinExistence type="predicted"/>
<feature type="compositionally biased region" description="Basic and acidic residues" evidence="1">
    <location>
        <begin position="721"/>
        <end position="750"/>
    </location>
</feature>
<dbReference type="PANTHER" id="PTHR31138">
    <property type="entry name" value="CHROMOSOME 19, WHOLE GENOME SHOTGUN SEQUENCE"/>
    <property type="match status" value="1"/>
</dbReference>
<gene>
    <name evidence="3" type="ORF">H4R26_003521</name>
</gene>
<keyword evidence="4" id="KW-1185">Reference proteome</keyword>
<reference evidence="3" key="1">
    <citation type="submission" date="2022-07" db="EMBL/GenBank/DDBJ databases">
        <title>Phylogenomic reconstructions and comparative analyses of Kickxellomycotina fungi.</title>
        <authorList>
            <person name="Reynolds N.K."/>
            <person name="Stajich J.E."/>
            <person name="Barry K."/>
            <person name="Grigoriev I.V."/>
            <person name="Crous P."/>
            <person name="Smith M.E."/>
        </authorList>
    </citation>
    <scope>NUCLEOTIDE SEQUENCE</scope>
    <source>
        <strain evidence="3">IMI 214461</strain>
    </source>
</reference>
<feature type="compositionally biased region" description="Basic and acidic residues" evidence="1">
    <location>
        <begin position="697"/>
        <end position="714"/>
    </location>
</feature>
<accession>A0A9W8BB10</accession>
<dbReference type="PANTHER" id="PTHR31138:SF1">
    <property type="entry name" value="PDZ DOMAIN-CONTAINING PROTEIN"/>
    <property type="match status" value="1"/>
</dbReference>
<feature type="domain" description="HAM1-like N-terminal" evidence="2">
    <location>
        <begin position="220"/>
        <end position="552"/>
    </location>
</feature>
<feature type="region of interest" description="Disordered" evidence="1">
    <location>
        <begin position="558"/>
        <end position="577"/>
    </location>
</feature>
<evidence type="ECO:0000259" key="2">
    <source>
        <dbReference type="Pfam" id="PF19343"/>
    </source>
</evidence>
<dbReference type="OrthoDB" id="19394at2759"/>
<name>A0A9W8BB10_9FUNG</name>
<dbReference type="Pfam" id="PF19343">
    <property type="entry name" value="HAM1_N"/>
    <property type="match status" value="1"/>
</dbReference>
<dbReference type="InterPro" id="IPR045967">
    <property type="entry name" value="HAM1-like_N"/>
</dbReference>
<evidence type="ECO:0000313" key="3">
    <source>
        <dbReference type="EMBL" id="KAJ2002614.1"/>
    </source>
</evidence>